<keyword evidence="1" id="KW-0812">Transmembrane</keyword>
<evidence type="ECO:0000313" key="2">
    <source>
        <dbReference type="EMBL" id="SFK96640.1"/>
    </source>
</evidence>
<dbReference type="OrthoDB" id="9790409at2"/>
<evidence type="ECO:0000256" key="1">
    <source>
        <dbReference type="SAM" id="Phobius"/>
    </source>
</evidence>
<dbReference type="InterPro" id="IPR046513">
    <property type="entry name" value="DUF6691"/>
</dbReference>
<evidence type="ECO:0000313" key="3">
    <source>
        <dbReference type="Proteomes" id="UP000198804"/>
    </source>
</evidence>
<protein>
    <recommendedName>
        <fullName evidence="4">Sulphur transport domain-containing protein</fullName>
    </recommendedName>
</protein>
<keyword evidence="3" id="KW-1185">Reference proteome</keyword>
<gene>
    <name evidence="2" type="ORF">SAMN04488125_106200</name>
</gene>
<keyword evidence="1" id="KW-1133">Transmembrane helix</keyword>
<organism evidence="2 3">
    <name type="scientific">Methylorubrum salsuginis</name>
    <dbReference type="NCBI Taxonomy" id="414703"/>
    <lineage>
        <taxon>Bacteria</taxon>
        <taxon>Pseudomonadati</taxon>
        <taxon>Pseudomonadota</taxon>
        <taxon>Alphaproteobacteria</taxon>
        <taxon>Hyphomicrobiales</taxon>
        <taxon>Methylobacteriaceae</taxon>
        <taxon>Methylorubrum</taxon>
    </lineage>
</organism>
<sequence length="149" mass="15007">MSLPRPIAALASGLLFGLGLALSGMMDPEKVLGFLDLAGAWDPSLAFVLAGAVGVSALGYAVKARMERPLLAPRFEVPANRRPDARLLSGAALFGIGWGLAGFCPGPALAGLAPGLALGLPEVALFVAAMLAGMLLYRLTVGRAPGAAA</sequence>
<keyword evidence="1" id="KW-0472">Membrane</keyword>
<proteinExistence type="predicted"/>
<evidence type="ECO:0008006" key="4">
    <source>
        <dbReference type="Google" id="ProtNLM"/>
    </source>
</evidence>
<feature type="transmembrane region" description="Helical" evidence="1">
    <location>
        <begin position="116"/>
        <end position="137"/>
    </location>
</feature>
<dbReference type="STRING" id="414703.SAMN04488125_106200"/>
<dbReference type="AlphaFoldDB" id="A0A1I4DVD9"/>
<dbReference type="Proteomes" id="UP000198804">
    <property type="component" value="Unassembled WGS sequence"/>
</dbReference>
<reference evidence="3" key="1">
    <citation type="submission" date="2016-10" db="EMBL/GenBank/DDBJ databases">
        <authorList>
            <person name="Varghese N."/>
            <person name="Submissions S."/>
        </authorList>
    </citation>
    <scope>NUCLEOTIDE SEQUENCE [LARGE SCALE GENOMIC DNA]</scope>
    <source>
        <strain evidence="3">CGMCC 1.6474</strain>
    </source>
</reference>
<feature type="transmembrane region" description="Helical" evidence="1">
    <location>
        <begin position="87"/>
        <end position="110"/>
    </location>
</feature>
<dbReference type="Pfam" id="PF20398">
    <property type="entry name" value="DUF6691"/>
    <property type="match status" value="1"/>
</dbReference>
<name>A0A1I4DVD9_9HYPH</name>
<dbReference type="RefSeq" id="WP_091945094.1">
    <property type="nucleotide sequence ID" value="NZ_FOSV01000006.1"/>
</dbReference>
<feature type="transmembrane region" description="Helical" evidence="1">
    <location>
        <begin position="47"/>
        <end position="66"/>
    </location>
</feature>
<dbReference type="EMBL" id="FOSV01000006">
    <property type="protein sequence ID" value="SFK96640.1"/>
    <property type="molecule type" value="Genomic_DNA"/>
</dbReference>
<accession>A0A1I4DVD9</accession>